<dbReference type="InterPro" id="IPR052657">
    <property type="entry name" value="PDP_family_Arabidopsis"/>
</dbReference>
<feature type="domain" description="PWWP" evidence="2">
    <location>
        <begin position="179"/>
        <end position="240"/>
    </location>
</feature>
<evidence type="ECO:0000259" key="2">
    <source>
        <dbReference type="PROSITE" id="PS50812"/>
    </source>
</evidence>
<feature type="region of interest" description="Disordered" evidence="1">
    <location>
        <begin position="388"/>
        <end position="596"/>
    </location>
</feature>
<dbReference type="Gramene" id="Psat1g056360.1">
    <property type="protein sequence ID" value="Psat1g056360.1.cds1"/>
    <property type="gene ID" value="Psat1g056360"/>
</dbReference>
<evidence type="ECO:0000313" key="4">
    <source>
        <dbReference type="Proteomes" id="UP001058974"/>
    </source>
</evidence>
<dbReference type="CDD" id="cd05162">
    <property type="entry name" value="PWWP"/>
    <property type="match status" value="1"/>
</dbReference>
<protein>
    <recommendedName>
        <fullName evidence="2">PWWP domain-containing protein</fullName>
    </recommendedName>
</protein>
<feature type="region of interest" description="Disordered" evidence="1">
    <location>
        <begin position="847"/>
        <end position="895"/>
    </location>
</feature>
<dbReference type="Gene3D" id="2.30.30.140">
    <property type="match status" value="1"/>
</dbReference>
<comment type="caution">
    <text evidence="3">The sequence shown here is derived from an EMBL/GenBank/DDBJ whole genome shotgun (WGS) entry which is preliminary data.</text>
</comment>
<dbReference type="PROSITE" id="PS50812">
    <property type="entry name" value="PWWP"/>
    <property type="match status" value="1"/>
</dbReference>
<evidence type="ECO:0000256" key="1">
    <source>
        <dbReference type="SAM" id="MobiDB-lite"/>
    </source>
</evidence>
<reference evidence="3 4" key="1">
    <citation type="journal article" date="2022" name="Nat. Genet.">
        <title>Improved pea reference genome and pan-genome highlight genomic features and evolutionary characteristics.</title>
        <authorList>
            <person name="Yang T."/>
            <person name="Liu R."/>
            <person name="Luo Y."/>
            <person name="Hu S."/>
            <person name="Wang D."/>
            <person name="Wang C."/>
            <person name="Pandey M.K."/>
            <person name="Ge S."/>
            <person name="Xu Q."/>
            <person name="Li N."/>
            <person name="Li G."/>
            <person name="Huang Y."/>
            <person name="Saxena R.K."/>
            <person name="Ji Y."/>
            <person name="Li M."/>
            <person name="Yan X."/>
            <person name="He Y."/>
            <person name="Liu Y."/>
            <person name="Wang X."/>
            <person name="Xiang C."/>
            <person name="Varshney R.K."/>
            <person name="Ding H."/>
            <person name="Gao S."/>
            <person name="Zong X."/>
        </authorList>
    </citation>
    <scope>NUCLEOTIDE SEQUENCE [LARGE SCALE GENOMIC DNA]</scope>
    <source>
        <strain evidence="3 4">cv. Zhongwan 6</strain>
    </source>
</reference>
<feature type="compositionally biased region" description="Basic and acidic residues" evidence="1">
    <location>
        <begin position="477"/>
        <end position="503"/>
    </location>
</feature>
<feature type="compositionally biased region" description="Basic and acidic residues" evidence="1">
    <location>
        <begin position="641"/>
        <end position="654"/>
    </location>
</feature>
<feature type="compositionally biased region" description="Basic and acidic residues" evidence="1">
    <location>
        <begin position="748"/>
        <end position="763"/>
    </location>
</feature>
<dbReference type="Gramene" id="PSAT_LOCUS6588_t1">
    <property type="protein sequence ID" value="CAL5186234.1"/>
    <property type="gene ID" value="PSAT_LOCUS6588"/>
</dbReference>
<dbReference type="InterPro" id="IPR000313">
    <property type="entry name" value="PWWP_dom"/>
</dbReference>
<accession>A0A9D5BEX4</accession>
<evidence type="ECO:0000313" key="3">
    <source>
        <dbReference type="EMBL" id="KAI5442360.1"/>
    </source>
</evidence>
<dbReference type="SMART" id="SM00293">
    <property type="entry name" value="PWWP"/>
    <property type="match status" value="1"/>
</dbReference>
<proteinExistence type="predicted"/>
<dbReference type="Pfam" id="PF00855">
    <property type="entry name" value="PWWP"/>
    <property type="match status" value="1"/>
</dbReference>
<dbReference type="Gramene" id="Psat01G0143800-T1">
    <property type="protein sequence ID" value="KAI5442360.1"/>
    <property type="gene ID" value="KIW84_011438"/>
</dbReference>
<dbReference type="Proteomes" id="UP001058974">
    <property type="component" value="Chromosome 1"/>
</dbReference>
<feature type="compositionally biased region" description="Basic and acidic residues" evidence="1">
    <location>
        <begin position="869"/>
        <end position="878"/>
    </location>
</feature>
<organism evidence="3 4">
    <name type="scientific">Pisum sativum</name>
    <name type="common">Garden pea</name>
    <name type="synonym">Lathyrus oleraceus</name>
    <dbReference type="NCBI Taxonomy" id="3888"/>
    <lineage>
        <taxon>Eukaryota</taxon>
        <taxon>Viridiplantae</taxon>
        <taxon>Streptophyta</taxon>
        <taxon>Embryophyta</taxon>
        <taxon>Tracheophyta</taxon>
        <taxon>Spermatophyta</taxon>
        <taxon>Magnoliopsida</taxon>
        <taxon>eudicotyledons</taxon>
        <taxon>Gunneridae</taxon>
        <taxon>Pentapetalae</taxon>
        <taxon>rosids</taxon>
        <taxon>fabids</taxon>
        <taxon>Fabales</taxon>
        <taxon>Fabaceae</taxon>
        <taxon>Papilionoideae</taxon>
        <taxon>50 kb inversion clade</taxon>
        <taxon>NPAAA clade</taxon>
        <taxon>Hologalegina</taxon>
        <taxon>IRL clade</taxon>
        <taxon>Fabeae</taxon>
        <taxon>Lathyrus</taxon>
    </lineage>
</organism>
<sequence length="949" mass="105996">MGMVETQSKEPCGVSSSLAENVIVEVDGSEKVENEVKGGLGSLESGNENGAGERGLSDDGVVVVEVVKSNVFETEVLVLKENDSQVVADSEMNNGVSSVLKMGENDRIVDGKIETIEVPIVEISENIDAEVNGKKESEEGKKDENCDDVVTFEVPIVETNENIDVEIDDLFDERYGYSVGDFVWGKIKSHPWWPGRVYDPSDASDFALKLKQKNRLLVAYFGDGTFAWCHPSQLKPFKENFDDMAKQSSSKSFTNAVQEAVDEVGRVLAMKMSSPFVVAEETESEFAPLLAKNSGIKEGVFVPESGIERLSAVSIKPAELLSQVKQIAEVVDIASVLELEILKARLSVFYFSRGGYKLPCYENPKRVLGLEDKDDVDNAVEAPFQGPFEEDFSTLPLSPKSGEPHRSPGLSGSRSNRRRKQKSIADIMGEDNDADAKDKEEDSSDDEVLIAIRSRGKKKRKDSDDAMTPKPVRKRKELIIDTDGKFERAGKESLERKKNSENRKLRRSKEKKEEAVDNENISDERNEKENDESKKNSENRKLRRSKEKKVEAVDNENISDEGNEKENDEGKSEEQNKKGFLSRERKKSKYLSPPFTTSITLTKGRVKLEARSAGPLSPRLSKCNGKALQELELSDSLNHQTQEDEKKTIDPEKVKVPSAEILSKIRNAAVSPQISRDGTSADKLEDFIYVMRSSLYREGSLHKVYNKSRRGRKRNKPESEPDQSAHITPNEDSEPAKKRKKIATSMSEGKKKAREAETSDKKDIDEKSLPAVLFVSFWPGSTLPSTSDLVAVYQKFGALNEEETNMFRNNYTGRVSFLRTRDAEKALSESQKKNPFEPSEVTFQLQYVSSDGSKSGEQRTERSKKKFKPSQDKKKDKTPTPTPTPIPTTHSLTYGNEASKLNFIKEKLQGLVTMLDSSDDKSPDFKTKIESEVKGLLEDVNNMVESSSS</sequence>
<feature type="region of interest" description="Disordered" evidence="1">
    <location>
        <begin position="633"/>
        <end position="654"/>
    </location>
</feature>
<feature type="compositionally biased region" description="Basic residues" evidence="1">
    <location>
        <begin position="704"/>
        <end position="715"/>
    </location>
</feature>
<gene>
    <name evidence="3" type="ORF">KIW84_011438</name>
</gene>
<feature type="compositionally biased region" description="Basic and acidic residues" evidence="1">
    <location>
        <begin position="522"/>
        <end position="540"/>
    </location>
</feature>
<keyword evidence="4" id="KW-1185">Reference proteome</keyword>
<name>A0A9D5BEX4_PEA</name>
<dbReference type="SUPFAM" id="SSF63748">
    <property type="entry name" value="Tudor/PWWP/MBT"/>
    <property type="match status" value="1"/>
</dbReference>
<feature type="compositionally biased region" description="Basic and acidic residues" evidence="1">
    <location>
        <begin position="562"/>
        <end position="583"/>
    </location>
</feature>
<dbReference type="EMBL" id="JAMSHJ010000001">
    <property type="protein sequence ID" value="KAI5442360.1"/>
    <property type="molecule type" value="Genomic_DNA"/>
</dbReference>
<dbReference type="AlphaFoldDB" id="A0A9D5BEX4"/>
<dbReference type="PANTHER" id="PTHR10688">
    <property type="entry name" value="PWWP DOMAIN-CONTAINING PROTEIN"/>
    <property type="match status" value="1"/>
</dbReference>
<dbReference type="PANTHER" id="PTHR10688:SF3">
    <property type="entry name" value="PWWP DOMAIN-CONTAINING PROTEIN 6"/>
    <property type="match status" value="1"/>
</dbReference>
<feature type="region of interest" description="Disordered" evidence="1">
    <location>
        <begin position="701"/>
        <end position="763"/>
    </location>
</feature>
<dbReference type="OrthoDB" id="62853at2759"/>